<protein>
    <submittedName>
        <fullName evidence="2">Uncharacterized protein</fullName>
    </submittedName>
</protein>
<feature type="transmembrane region" description="Helical" evidence="1">
    <location>
        <begin position="148"/>
        <end position="170"/>
    </location>
</feature>
<feature type="transmembrane region" description="Helical" evidence="1">
    <location>
        <begin position="68"/>
        <end position="86"/>
    </location>
</feature>
<keyword evidence="1" id="KW-1133">Transmembrane helix</keyword>
<name>A0A4Y9ZH58_9AGAM</name>
<dbReference type="AlphaFoldDB" id="A0A4Y9ZH58"/>
<comment type="caution">
    <text evidence="2">The sequence shown here is derived from an EMBL/GenBank/DDBJ whole genome shotgun (WGS) entry which is preliminary data.</text>
</comment>
<keyword evidence="1" id="KW-0472">Membrane</keyword>
<keyword evidence="1" id="KW-0812">Transmembrane</keyword>
<organism evidence="2 3">
    <name type="scientific">Hericium alpestre</name>
    <dbReference type="NCBI Taxonomy" id="135208"/>
    <lineage>
        <taxon>Eukaryota</taxon>
        <taxon>Fungi</taxon>
        <taxon>Dikarya</taxon>
        <taxon>Basidiomycota</taxon>
        <taxon>Agaricomycotina</taxon>
        <taxon>Agaricomycetes</taxon>
        <taxon>Russulales</taxon>
        <taxon>Hericiaceae</taxon>
        <taxon>Hericium</taxon>
    </lineage>
</organism>
<evidence type="ECO:0000313" key="2">
    <source>
        <dbReference type="EMBL" id="TFY73952.1"/>
    </source>
</evidence>
<evidence type="ECO:0000256" key="1">
    <source>
        <dbReference type="SAM" id="Phobius"/>
    </source>
</evidence>
<evidence type="ECO:0000313" key="3">
    <source>
        <dbReference type="Proteomes" id="UP000298061"/>
    </source>
</evidence>
<dbReference type="EMBL" id="SFCI01002405">
    <property type="protein sequence ID" value="TFY73952.1"/>
    <property type="molecule type" value="Genomic_DNA"/>
</dbReference>
<gene>
    <name evidence="2" type="ORF">EWM64_g10060</name>
</gene>
<feature type="non-terminal residue" evidence="2">
    <location>
        <position position="212"/>
    </location>
</feature>
<feature type="transmembrane region" description="Helical" evidence="1">
    <location>
        <begin position="115"/>
        <end position="136"/>
    </location>
</feature>
<feature type="transmembrane region" description="Helical" evidence="1">
    <location>
        <begin position="32"/>
        <end position="56"/>
    </location>
</feature>
<proteinExistence type="predicted"/>
<dbReference type="Proteomes" id="UP000298061">
    <property type="component" value="Unassembled WGS sequence"/>
</dbReference>
<dbReference type="OrthoDB" id="2905268at2759"/>
<reference evidence="2 3" key="1">
    <citation type="submission" date="2019-02" db="EMBL/GenBank/DDBJ databases">
        <title>Genome sequencing of the rare red list fungi Hericium alpestre (H. flagellum).</title>
        <authorList>
            <person name="Buettner E."/>
            <person name="Kellner H."/>
        </authorList>
    </citation>
    <scope>NUCLEOTIDE SEQUENCE [LARGE SCALE GENOMIC DNA]</scope>
    <source>
        <strain evidence="2 3">DSM 108284</strain>
    </source>
</reference>
<keyword evidence="3" id="KW-1185">Reference proteome</keyword>
<sequence>MRLYAPPSRHLETRGLAWKPSPDHYTKRMYHIGFHLGAIAYGVHIVVFLLCLHALFKQRRRRPCSTRALLAYVSFMFICGTLSNVFNECISEFAFISAPHATYYLSHQNQFQPRWYLPVYVLGVVPSWMQDGLLLYRFLLIFGFKWYLLPLPLLLFLASIISSSIILAQLANPTFEIWRNTIDLALCYWSSTTALTVLLTASSSRARLPPPR</sequence>
<accession>A0A4Y9ZH58</accession>